<dbReference type="Pfam" id="PF07714">
    <property type="entry name" value="PK_Tyr_Ser-Thr"/>
    <property type="match status" value="1"/>
</dbReference>
<dbReference type="EMBL" id="CAJVPY010015232">
    <property type="protein sequence ID" value="CAG8750650.1"/>
    <property type="molecule type" value="Genomic_DNA"/>
</dbReference>
<evidence type="ECO:0000313" key="2">
    <source>
        <dbReference type="EMBL" id="CAG8750650.1"/>
    </source>
</evidence>
<dbReference type="Proteomes" id="UP000789405">
    <property type="component" value="Unassembled WGS sequence"/>
</dbReference>
<comment type="caution">
    <text evidence="2">The sequence shown here is derived from an EMBL/GenBank/DDBJ whole genome shotgun (WGS) entry which is preliminary data.</text>
</comment>
<gene>
    <name evidence="2" type="ORF">DERYTH_LOCUS16865</name>
</gene>
<protein>
    <submittedName>
        <fullName evidence="2">17459_t:CDS:1</fullName>
    </submittedName>
</protein>
<proteinExistence type="predicted"/>
<reference evidence="2" key="1">
    <citation type="submission" date="2021-06" db="EMBL/GenBank/DDBJ databases">
        <authorList>
            <person name="Kallberg Y."/>
            <person name="Tangrot J."/>
            <person name="Rosling A."/>
        </authorList>
    </citation>
    <scope>NUCLEOTIDE SEQUENCE</scope>
    <source>
        <strain evidence="2">MA453B</strain>
    </source>
</reference>
<organism evidence="2 3">
    <name type="scientific">Dentiscutata erythropus</name>
    <dbReference type="NCBI Taxonomy" id="1348616"/>
    <lineage>
        <taxon>Eukaryota</taxon>
        <taxon>Fungi</taxon>
        <taxon>Fungi incertae sedis</taxon>
        <taxon>Mucoromycota</taxon>
        <taxon>Glomeromycotina</taxon>
        <taxon>Glomeromycetes</taxon>
        <taxon>Diversisporales</taxon>
        <taxon>Gigasporaceae</taxon>
        <taxon>Dentiscutata</taxon>
    </lineage>
</organism>
<sequence>SQKVVLKSLNNSNENMEKFFEEAKRFIQIRSGDIVNAYGITKIKTSENDNFAIVMNYFADGNLRDYIKKNHSTLTLQDRVFAIWQLNKSSDINGVRSKNSESHTSASNMSIKDAAVRIEPFLQDTILLA</sequence>
<dbReference type="OrthoDB" id="10414858at2759"/>
<dbReference type="Gene3D" id="1.10.510.10">
    <property type="entry name" value="Transferase(Phosphotransferase) domain 1"/>
    <property type="match status" value="1"/>
</dbReference>
<accession>A0A9N9ITF4</accession>
<dbReference type="SUPFAM" id="SSF56112">
    <property type="entry name" value="Protein kinase-like (PK-like)"/>
    <property type="match status" value="1"/>
</dbReference>
<evidence type="ECO:0000259" key="1">
    <source>
        <dbReference type="Pfam" id="PF07714"/>
    </source>
</evidence>
<dbReference type="InterPro" id="IPR011009">
    <property type="entry name" value="Kinase-like_dom_sf"/>
</dbReference>
<dbReference type="GO" id="GO:0004672">
    <property type="term" value="F:protein kinase activity"/>
    <property type="evidence" value="ECO:0007669"/>
    <property type="project" value="InterPro"/>
</dbReference>
<evidence type="ECO:0000313" key="3">
    <source>
        <dbReference type="Proteomes" id="UP000789405"/>
    </source>
</evidence>
<feature type="domain" description="Serine-threonine/tyrosine-protein kinase catalytic" evidence="1">
    <location>
        <begin position="2"/>
        <end position="86"/>
    </location>
</feature>
<name>A0A9N9ITF4_9GLOM</name>
<feature type="non-terminal residue" evidence="2">
    <location>
        <position position="129"/>
    </location>
</feature>
<dbReference type="InterPro" id="IPR001245">
    <property type="entry name" value="Ser-Thr/Tyr_kinase_cat_dom"/>
</dbReference>
<dbReference type="AlphaFoldDB" id="A0A9N9ITF4"/>
<keyword evidence="3" id="KW-1185">Reference proteome</keyword>